<sequence>MAQAPVVGFATSKGGSGKSTTCILVAGEIAARGERVLILDIDPQQSTVKWFERCKAAGAAPERIEVVSCLGERALGDRLDHLPEDGLVLIDAQGALTPSMAMVAAKADLIVVPSRASKLDIVEAADFVKYTSHFRDGGVRLFLNEVDGIASRTNVFKEAIAFIVEEEIPYFRTMLQLRPIYRALTDNGGTLATMKADAEQIRKARANVFALTTEILEELSDGGTAPANVQEDTAALAVG</sequence>
<evidence type="ECO:0000313" key="2">
    <source>
        <dbReference type="Proteomes" id="UP000403266"/>
    </source>
</evidence>
<dbReference type="InterPro" id="IPR050678">
    <property type="entry name" value="DNA_Partitioning_ATPase"/>
</dbReference>
<accession>A0A5N7MLN9</accession>
<dbReference type="PIRSF" id="PIRSF009320">
    <property type="entry name" value="Nuc_binding_HP_1000"/>
    <property type="match status" value="1"/>
</dbReference>
<reference evidence="1 2" key="1">
    <citation type="journal article" date="2019" name="Syst. Appl. Microbiol.">
        <title>Microvirga tunisiensis sp. nov., a root nodule symbiotic bacterium isolated from Lupinus micranthus and L. luteus grown in Northern Tunisia.</title>
        <authorList>
            <person name="Msaddak A."/>
            <person name="Rejili M."/>
            <person name="Duran D."/>
            <person name="Mars M."/>
            <person name="Palacios J.M."/>
            <person name="Ruiz-Argueso T."/>
            <person name="Rey L."/>
            <person name="Imperial J."/>
        </authorList>
    </citation>
    <scope>NUCLEOTIDE SEQUENCE [LARGE SCALE GENOMIC DNA]</scope>
    <source>
        <strain evidence="1 2">Lmie10</strain>
    </source>
</reference>
<dbReference type="CDD" id="cd02042">
    <property type="entry name" value="ParAB_family"/>
    <property type="match status" value="1"/>
</dbReference>
<protein>
    <submittedName>
        <fullName evidence="1">ParA family protein</fullName>
    </submittedName>
</protein>
<gene>
    <name evidence="1" type="ORF">FS320_22745</name>
</gene>
<dbReference type="InterPro" id="IPR009744">
    <property type="entry name" value="VirC1"/>
</dbReference>
<evidence type="ECO:0000313" key="1">
    <source>
        <dbReference type="EMBL" id="MPR27907.1"/>
    </source>
</evidence>
<dbReference type="SUPFAM" id="SSF52540">
    <property type="entry name" value="P-loop containing nucleoside triphosphate hydrolases"/>
    <property type="match status" value="1"/>
</dbReference>
<name>A0A5N7MLN9_9HYPH</name>
<proteinExistence type="predicted"/>
<dbReference type="Pfam" id="PF07015">
    <property type="entry name" value="VirC1"/>
    <property type="match status" value="1"/>
</dbReference>
<dbReference type="EMBL" id="VOSK01000113">
    <property type="protein sequence ID" value="MPR27907.1"/>
    <property type="molecule type" value="Genomic_DNA"/>
</dbReference>
<dbReference type="InterPro" id="IPR027417">
    <property type="entry name" value="P-loop_NTPase"/>
</dbReference>
<dbReference type="OrthoDB" id="9804460at2"/>
<dbReference type="PANTHER" id="PTHR13696">
    <property type="entry name" value="P-LOOP CONTAINING NUCLEOSIDE TRIPHOSPHATE HYDROLASE"/>
    <property type="match status" value="1"/>
</dbReference>
<dbReference type="Proteomes" id="UP000403266">
    <property type="component" value="Unassembled WGS sequence"/>
</dbReference>
<dbReference type="PANTHER" id="PTHR13696:SF99">
    <property type="entry name" value="COBYRINIC ACID AC-DIAMIDE SYNTHASE"/>
    <property type="match status" value="1"/>
</dbReference>
<comment type="caution">
    <text evidence="1">The sequence shown here is derived from an EMBL/GenBank/DDBJ whole genome shotgun (WGS) entry which is preliminary data.</text>
</comment>
<organism evidence="1 2">
    <name type="scientific">Microvirga tunisiensis</name>
    <dbReference type="NCBI Taxonomy" id="2108360"/>
    <lineage>
        <taxon>Bacteria</taxon>
        <taxon>Pseudomonadati</taxon>
        <taxon>Pseudomonadota</taxon>
        <taxon>Alphaproteobacteria</taxon>
        <taxon>Hyphomicrobiales</taxon>
        <taxon>Methylobacteriaceae</taxon>
        <taxon>Microvirga</taxon>
    </lineage>
</organism>
<dbReference type="Gene3D" id="3.40.50.300">
    <property type="entry name" value="P-loop containing nucleotide triphosphate hydrolases"/>
    <property type="match status" value="1"/>
</dbReference>
<dbReference type="RefSeq" id="WP_152714215.1">
    <property type="nucleotide sequence ID" value="NZ_VOSJ01000116.1"/>
</dbReference>
<dbReference type="AlphaFoldDB" id="A0A5N7MLN9"/>
<keyword evidence="2" id="KW-1185">Reference proteome</keyword>